<dbReference type="GO" id="GO:0005737">
    <property type="term" value="C:cytoplasm"/>
    <property type="evidence" value="ECO:0007669"/>
    <property type="project" value="TreeGrafter"/>
</dbReference>
<dbReference type="CTD" id="9675"/>
<dbReference type="PANTHER" id="PTHR18460:SF3">
    <property type="entry name" value="TELO2-INTERACTING PROTEIN 1 HOMOLOG"/>
    <property type="match status" value="1"/>
</dbReference>
<keyword evidence="4" id="KW-1185">Reference proteome</keyword>
<dbReference type="Pfam" id="PF24181">
    <property type="entry name" value="TPR_TTI1_C"/>
    <property type="match status" value="1"/>
</dbReference>
<dbReference type="GeneID" id="108679536"/>
<reference evidence="5" key="1">
    <citation type="submission" date="2025-08" db="UniProtKB">
        <authorList>
            <consortium name="RefSeq"/>
        </authorList>
    </citation>
    <scope>IDENTIFICATION</scope>
    <source>
        <tissue evidence="5">Whole organism</tissue>
    </source>
</reference>
<evidence type="ECO:0000313" key="4">
    <source>
        <dbReference type="Proteomes" id="UP000694843"/>
    </source>
</evidence>
<feature type="domain" description="TTI1 N-terminal TPR" evidence="2">
    <location>
        <begin position="222"/>
        <end position="433"/>
    </location>
</feature>
<feature type="region of interest" description="Disordered" evidence="1">
    <location>
        <begin position="488"/>
        <end position="515"/>
    </location>
</feature>
<evidence type="ECO:0000259" key="2">
    <source>
        <dbReference type="Pfam" id="PF24173"/>
    </source>
</evidence>
<dbReference type="Proteomes" id="UP000694843">
    <property type="component" value="Unplaced"/>
</dbReference>
<dbReference type="InterPro" id="IPR057567">
    <property type="entry name" value="TPR_TTI1_C"/>
</dbReference>
<dbReference type="InterPro" id="IPR016024">
    <property type="entry name" value="ARM-type_fold"/>
</dbReference>
<feature type="compositionally biased region" description="Low complexity" evidence="1">
    <location>
        <begin position="488"/>
        <end position="505"/>
    </location>
</feature>
<accession>A0A8B7PCC4</accession>
<proteinExistence type="predicted"/>
<evidence type="ECO:0000313" key="5">
    <source>
        <dbReference type="RefSeq" id="XP_018023660.1"/>
    </source>
</evidence>
<gene>
    <name evidence="5" type="primary">LOC108679536</name>
</gene>
<dbReference type="KEGG" id="hazt:108679536"/>
<feature type="region of interest" description="Disordered" evidence="1">
    <location>
        <begin position="1143"/>
        <end position="1204"/>
    </location>
</feature>
<sequence length="1447" mass="158544">MPPLSSKMSKSESPSGIFTYFQESCIAIAKNPSVDSIKVLHSKLVDFRELSKTLSKKQDEKVLTPLLDYIIFPLLMVLKRNCSWEVTEQGLLCMSTLLGQAECSSVKSFTTIFTSCIVIIADRDNPSNVSSCSEELKLAALQVLGLLVRSTPETVLLQVYTSTNNQTQLGHAIFLFLKIAQQETNRSLRISALETVCKFSLQDVWSNSKNLNQNLVMEATSQDPSMKPEVQTSILNIPNSCKNQDADALQSNTNENISMPSCSSETREKQLQKARAVLSNFLPGICTASARIAVADETKGHKLTVASLETLSVIILAVLEDSAVSHILNESPASSHLLSLQRQMNILPSEQPLKEEGAIECSGSGMTKSWLQSTSGKVVQLVEGVCRQLVSHSHVNVRCQLALMVVNLLQRCSRSLPGVIVPCVEALATLAADSSNSVSSFAQSALKNKISSIKPSHIYTLDPLHEEMPLHSPNGIDELCSSMSLSEHSSAPISSTTSASKITSSDEANSDVHPVRYNMKPSTINNMQHDPSSSGSSVEASSVCGTDSFSKLNQDGTTFEAVTSPEIRKVMQDRLCQSIKRLPTVARASDSCSIRVLVQQLRGYVTLLKGPELQELLQLPGQCCSLFLSLASCLSLDTRDRDILMLRPPTSDVWSIPALPCSLGTRRRFVRDDDVVRTCQVVATAVGGSLNPALLLQFWCDALRAARHLAPELLGLLPSLVSGCTSSVPMQPSVHEREIFVDTVLEFLLTEEALFSPTDLNAFKNVEKSLEVSSENVPNSSHVEDVDMFLDEPPSKKIGVENVLEKIYSPFGNSFNPYVSNAISSSLNPRQVDENSKGSLHECRRNVLVVSNSLLAVAACGRLMGPRFVMFFSRVMCPLLEMCGHANLLIAHSARSSLEELSSSCGYSGIVELVEAAVPHFWFPLSMQLRRPRLHPHAPQILQVALACGSVRSSARLTDFLQQLMYELLACLDSHESLHPQQLLAVLRLYMATKHKQMCLETTSSAIEQPTGHQPICVKQATCNETSVVNNESKAGINEVVNSSTSQESDVSCTDATLKNKKHKIISETGKNSHCTDQILPKKVKAGLQDTDKPVSSPNDDVSRNSGALALFLADYHEKQEISRKQFEKEQAAILEEVSTTLRKEEEKAKSAGKNGWETLTEDDLPNYENQSDSGLGRTEEDGVSDGGSKDEKPENDEVSATEQEIPSDVKLIVSILERCCYLLYTRDRETSLYLLDTIELGCEALKQFENSQLPVLHKVWKPLMLRIKDKDRPVSLRALSVCCIMVGNSGDFLRKRCIQELLPALAGFLTLQSSVSRCQSARTGYLMSAAYNTQLALLEKLYPALVDKLKLTGAEMVQAVNVYVQYIDPAQPLPLVKASLEALKASAITHPGTVWFALGCHLPPTTFSAPSPRHRTVKLNGGLAHHRNQLMAEVQLLYDQLSGNSS</sequence>
<feature type="compositionally biased region" description="Polar residues" evidence="1">
    <location>
        <begin position="520"/>
        <end position="531"/>
    </location>
</feature>
<protein>
    <submittedName>
        <fullName evidence="5">Uncharacterized protein LOC108679536</fullName>
    </submittedName>
</protein>
<dbReference type="RefSeq" id="XP_018023660.1">
    <property type="nucleotide sequence ID" value="XM_018168171.2"/>
</dbReference>
<feature type="region of interest" description="Disordered" evidence="1">
    <location>
        <begin position="520"/>
        <end position="539"/>
    </location>
</feature>
<dbReference type="Pfam" id="PF21547">
    <property type="entry name" value="TTI1"/>
    <property type="match status" value="1"/>
</dbReference>
<evidence type="ECO:0000259" key="3">
    <source>
        <dbReference type="Pfam" id="PF24181"/>
    </source>
</evidence>
<name>A0A8B7PCC4_HYAAZ</name>
<dbReference type="OrthoDB" id="49511at2759"/>
<dbReference type="Pfam" id="PF24173">
    <property type="entry name" value="TPR_TTI1_N"/>
    <property type="match status" value="2"/>
</dbReference>
<evidence type="ECO:0000256" key="1">
    <source>
        <dbReference type="SAM" id="MobiDB-lite"/>
    </source>
</evidence>
<dbReference type="InterPro" id="IPR052587">
    <property type="entry name" value="TELO2-interacting_protein_1"/>
</dbReference>
<feature type="domain" description="TTI1 N-terminal TPR" evidence="2">
    <location>
        <begin position="18"/>
        <end position="203"/>
    </location>
</feature>
<dbReference type="SUPFAM" id="SSF48371">
    <property type="entry name" value="ARM repeat"/>
    <property type="match status" value="1"/>
</dbReference>
<dbReference type="Pfam" id="PF24176">
    <property type="entry name" value="TPR_TTI1_2nd"/>
    <property type="match status" value="1"/>
</dbReference>
<dbReference type="InterPro" id="IPR049362">
    <property type="entry name" value="TTI1_rpt"/>
</dbReference>
<dbReference type="PANTHER" id="PTHR18460">
    <property type="entry name" value="TEL2 INTERACTING PROTEIN 1 TTI1 FAMILY MEMBER"/>
    <property type="match status" value="1"/>
</dbReference>
<dbReference type="InterPro" id="IPR057566">
    <property type="entry name" value="TPR_TTI1_N"/>
</dbReference>
<organism evidence="4 5">
    <name type="scientific">Hyalella azteca</name>
    <name type="common">Amphipod</name>
    <dbReference type="NCBI Taxonomy" id="294128"/>
    <lineage>
        <taxon>Eukaryota</taxon>
        <taxon>Metazoa</taxon>
        <taxon>Ecdysozoa</taxon>
        <taxon>Arthropoda</taxon>
        <taxon>Crustacea</taxon>
        <taxon>Multicrustacea</taxon>
        <taxon>Malacostraca</taxon>
        <taxon>Eumalacostraca</taxon>
        <taxon>Peracarida</taxon>
        <taxon>Amphipoda</taxon>
        <taxon>Senticaudata</taxon>
        <taxon>Talitrida</taxon>
        <taxon>Talitroidea</taxon>
        <taxon>Hyalellidae</taxon>
        <taxon>Hyalella</taxon>
    </lineage>
</organism>
<feature type="domain" description="TTI1 C-terminal TPR" evidence="3">
    <location>
        <begin position="1146"/>
        <end position="1396"/>
    </location>
</feature>